<dbReference type="InterPro" id="IPR050155">
    <property type="entry name" value="HAD-like_hydrolase_sf"/>
</dbReference>
<evidence type="ECO:0000256" key="4">
    <source>
        <dbReference type="ARBA" id="ARBA00013078"/>
    </source>
</evidence>
<evidence type="ECO:0000313" key="5">
    <source>
        <dbReference type="EMBL" id="SDJ85696.1"/>
    </source>
</evidence>
<dbReference type="GO" id="GO:0006281">
    <property type="term" value="P:DNA repair"/>
    <property type="evidence" value="ECO:0007669"/>
    <property type="project" value="TreeGrafter"/>
</dbReference>
<dbReference type="SFLD" id="SFLDG01129">
    <property type="entry name" value="C1.5:_HAD__Beta-PGM__Phosphata"/>
    <property type="match status" value="1"/>
</dbReference>
<dbReference type="SUPFAM" id="SSF56784">
    <property type="entry name" value="HAD-like"/>
    <property type="match status" value="1"/>
</dbReference>
<dbReference type="InterPro" id="IPR036412">
    <property type="entry name" value="HAD-like_sf"/>
</dbReference>
<dbReference type="NCBIfam" id="TIGR01549">
    <property type="entry name" value="HAD-SF-IA-v1"/>
    <property type="match status" value="1"/>
</dbReference>
<dbReference type="PRINTS" id="PR00413">
    <property type="entry name" value="HADHALOGNASE"/>
</dbReference>
<accession>A0A1G8X5U5</accession>
<dbReference type="AlphaFoldDB" id="A0A1G8X5U5"/>
<dbReference type="InterPro" id="IPR006439">
    <property type="entry name" value="HAD-SF_hydro_IA"/>
</dbReference>
<evidence type="ECO:0000313" key="6">
    <source>
        <dbReference type="Proteomes" id="UP000199382"/>
    </source>
</evidence>
<comment type="catalytic activity">
    <reaction evidence="1">
        <text>2-phosphoglycolate + H2O = glycolate + phosphate</text>
        <dbReference type="Rhea" id="RHEA:14369"/>
        <dbReference type="ChEBI" id="CHEBI:15377"/>
        <dbReference type="ChEBI" id="CHEBI:29805"/>
        <dbReference type="ChEBI" id="CHEBI:43474"/>
        <dbReference type="ChEBI" id="CHEBI:58033"/>
        <dbReference type="EC" id="3.1.3.18"/>
    </reaction>
</comment>
<organism evidence="5 6">
    <name type="scientific">Aliiruegeria lutimaris</name>
    <dbReference type="NCBI Taxonomy" id="571298"/>
    <lineage>
        <taxon>Bacteria</taxon>
        <taxon>Pseudomonadati</taxon>
        <taxon>Pseudomonadota</taxon>
        <taxon>Alphaproteobacteria</taxon>
        <taxon>Rhodobacterales</taxon>
        <taxon>Roseobacteraceae</taxon>
        <taxon>Aliiruegeria</taxon>
    </lineage>
</organism>
<dbReference type="SFLD" id="SFLDG01135">
    <property type="entry name" value="C1.5.6:_HAD__Beta-PGM__Phospha"/>
    <property type="match status" value="1"/>
</dbReference>
<evidence type="ECO:0000256" key="2">
    <source>
        <dbReference type="ARBA" id="ARBA00004818"/>
    </source>
</evidence>
<comment type="similarity">
    <text evidence="3">Belongs to the HAD-like hydrolase superfamily. CbbY/CbbZ/Gph/YieH family.</text>
</comment>
<dbReference type="Gene3D" id="1.10.150.240">
    <property type="entry name" value="Putative phosphatase, domain 2"/>
    <property type="match status" value="1"/>
</dbReference>
<dbReference type="Proteomes" id="UP000199382">
    <property type="component" value="Unassembled WGS sequence"/>
</dbReference>
<sequence length="218" mass="23702">MARLVFDLDGTLVDSAPDLQAVANQVLSGEGFAPISLDEARDFIGEGTAVFVRKMRARRGIPDSEQPRLLASFMALYENAVEHTQPYPGAIEILSRLKESGHSLGLCTNKPLGPCMALLRHLEIDTYFDAITAGDSLPVHKPDPAPLLHTLDSMGDGPAFFIGDSEIDGETAKRAGIPFVFFTEGYSKVRMSALPYTATFSRYPFLPGLVEAMLRRAA</sequence>
<dbReference type="EC" id="3.1.3.18" evidence="4"/>
<evidence type="ECO:0000256" key="3">
    <source>
        <dbReference type="ARBA" id="ARBA00006171"/>
    </source>
</evidence>
<dbReference type="InterPro" id="IPR023214">
    <property type="entry name" value="HAD_sf"/>
</dbReference>
<comment type="pathway">
    <text evidence="2">Organic acid metabolism; glycolate biosynthesis; glycolate from 2-phosphoglycolate: step 1/1.</text>
</comment>
<dbReference type="OrthoDB" id="9793014at2"/>
<dbReference type="PANTHER" id="PTHR43434:SF1">
    <property type="entry name" value="PHOSPHOGLYCOLATE PHOSPHATASE"/>
    <property type="match status" value="1"/>
</dbReference>
<dbReference type="GO" id="GO:0005829">
    <property type="term" value="C:cytosol"/>
    <property type="evidence" value="ECO:0007669"/>
    <property type="project" value="TreeGrafter"/>
</dbReference>
<protein>
    <recommendedName>
        <fullName evidence="4">phosphoglycolate phosphatase</fullName>
        <ecNumber evidence="4">3.1.3.18</ecNumber>
    </recommendedName>
</protein>
<dbReference type="PANTHER" id="PTHR43434">
    <property type="entry name" value="PHOSPHOGLYCOLATE PHOSPHATASE"/>
    <property type="match status" value="1"/>
</dbReference>
<dbReference type="InterPro" id="IPR023198">
    <property type="entry name" value="PGP-like_dom2"/>
</dbReference>
<dbReference type="InterPro" id="IPR041492">
    <property type="entry name" value="HAD_2"/>
</dbReference>
<evidence type="ECO:0000256" key="1">
    <source>
        <dbReference type="ARBA" id="ARBA00000830"/>
    </source>
</evidence>
<proteinExistence type="inferred from homology"/>
<dbReference type="EMBL" id="FNEK01000025">
    <property type="protein sequence ID" value="SDJ85696.1"/>
    <property type="molecule type" value="Genomic_DNA"/>
</dbReference>
<dbReference type="RefSeq" id="WP_093156722.1">
    <property type="nucleotide sequence ID" value="NZ_FNEK01000025.1"/>
</dbReference>
<keyword evidence="6" id="KW-1185">Reference proteome</keyword>
<name>A0A1G8X5U5_9RHOB</name>
<dbReference type="GO" id="GO:0008967">
    <property type="term" value="F:phosphoglycolate phosphatase activity"/>
    <property type="evidence" value="ECO:0007669"/>
    <property type="project" value="UniProtKB-EC"/>
</dbReference>
<dbReference type="Gene3D" id="3.40.50.1000">
    <property type="entry name" value="HAD superfamily/HAD-like"/>
    <property type="match status" value="1"/>
</dbReference>
<dbReference type="STRING" id="571298.SAMN04488026_102562"/>
<reference evidence="5 6" key="1">
    <citation type="submission" date="2016-10" db="EMBL/GenBank/DDBJ databases">
        <authorList>
            <person name="de Groot N.N."/>
        </authorList>
    </citation>
    <scope>NUCLEOTIDE SEQUENCE [LARGE SCALE GENOMIC DNA]</scope>
    <source>
        <strain evidence="5 6">DSM 25294</strain>
    </source>
</reference>
<gene>
    <name evidence="5" type="ORF">SAMN04488026_102562</name>
</gene>
<dbReference type="Pfam" id="PF13419">
    <property type="entry name" value="HAD_2"/>
    <property type="match status" value="1"/>
</dbReference>
<dbReference type="SFLD" id="SFLDS00003">
    <property type="entry name" value="Haloacid_Dehalogenase"/>
    <property type="match status" value="1"/>
</dbReference>